<dbReference type="AlphaFoldDB" id="A0A833ZFZ9"/>
<evidence type="ECO:0000313" key="3">
    <source>
        <dbReference type="Proteomes" id="UP000664940"/>
    </source>
</evidence>
<sequence length="501" mass="53184">MGLLVWPRPQTGREPLGSFVLSTISLNPFQKFLFWDPKTQVPLRPRRPRAAHTAPESPRARRQAGGPPPAPHAGGGRGTASAAARPSRSSTGISRVPSTGALPGKPTRTQKSIASSPTSATASWTSPSRPASAGSQAPQLRIVTSCVLRRCLPARPPVAGQHLPGQGRKRTTRPQAARDRTGWWAARRHQLTVWGLVRGLDQQQAAETWGRRLTPPWTPQGHWCPGARLASAFRPAAVSRTSPLARTQRLLATSGRLSPPVAMPRSGQGSPGHRPLPREHSAPVAPGQPMAGSSSPFPFQARSPALWPPSCLCAPHRPAFPSQTPFPGSAQTGRPSPGPHRPPGLGEGAPRVLKILSAQPLALSLSRLTGLPAALQLQASWQPTCTQLLRARSPRGACREPGYPSPQPSASRWGSQPLPAPCLPIARHQQQTALVRHSGHEALLGARALAGGPGVEIPVIPGPVLHTKGQGGTDTEEVRRSTPGPLQHSQKEPEARPLKFK</sequence>
<feature type="region of interest" description="Disordered" evidence="1">
    <location>
        <begin position="157"/>
        <end position="182"/>
    </location>
</feature>
<feature type="region of interest" description="Disordered" evidence="1">
    <location>
        <begin position="460"/>
        <end position="501"/>
    </location>
</feature>
<feature type="compositionally biased region" description="Polar residues" evidence="1">
    <location>
        <begin position="321"/>
        <end position="332"/>
    </location>
</feature>
<gene>
    <name evidence="2" type="ORF">HJG60_003614</name>
</gene>
<accession>A0A833ZFZ9</accession>
<evidence type="ECO:0000313" key="2">
    <source>
        <dbReference type="EMBL" id="KAF6093225.1"/>
    </source>
</evidence>
<feature type="compositionally biased region" description="Low complexity" evidence="1">
    <location>
        <begin position="79"/>
        <end position="92"/>
    </location>
</feature>
<name>A0A833ZFZ9_9CHIR</name>
<feature type="compositionally biased region" description="Low complexity" evidence="1">
    <location>
        <begin position="112"/>
        <end position="133"/>
    </location>
</feature>
<organism evidence="2 3">
    <name type="scientific">Phyllostomus discolor</name>
    <name type="common">pale spear-nosed bat</name>
    <dbReference type="NCBI Taxonomy" id="89673"/>
    <lineage>
        <taxon>Eukaryota</taxon>
        <taxon>Metazoa</taxon>
        <taxon>Chordata</taxon>
        <taxon>Craniata</taxon>
        <taxon>Vertebrata</taxon>
        <taxon>Euteleostomi</taxon>
        <taxon>Mammalia</taxon>
        <taxon>Eutheria</taxon>
        <taxon>Laurasiatheria</taxon>
        <taxon>Chiroptera</taxon>
        <taxon>Yangochiroptera</taxon>
        <taxon>Phyllostomidae</taxon>
        <taxon>Phyllostominae</taxon>
        <taxon>Phyllostomus</taxon>
    </lineage>
</organism>
<feature type="region of interest" description="Disordered" evidence="1">
    <location>
        <begin position="318"/>
        <end position="349"/>
    </location>
</feature>
<feature type="region of interest" description="Disordered" evidence="1">
    <location>
        <begin position="43"/>
        <end position="137"/>
    </location>
</feature>
<dbReference type="Proteomes" id="UP000664940">
    <property type="component" value="Unassembled WGS sequence"/>
</dbReference>
<feature type="region of interest" description="Disordered" evidence="1">
    <location>
        <begin position="251"/>
        <end position="299"/>
    </location>
</feature>
<comment type="caution">
    <text evidence="2">The sequence shown here is derived from an EMBL/GenBank/DDBJ whole genome shotgun (WGS) entry which is preliminary data.</text>
</comment>
<reference evidence="2 3" key="1">
    <citation type="journal article" date="2020" name="Nature">
        <title>Six reference-quality genomes reveal evolution of bat adaptations.</title>
        <authorList>
            <person name="Jebb D."/>
            <person name="Huang Z."/>
            <person name="Pippel M."/>
            <person name="Hughes G.M."/>
            <person name="Lavrichenko K."/>
            <person name="Devanna P."/>
            <person name="Winkler S."/>
            <person name="Jermiin L.S."/>
            <person name="Skirmuntt E.C."/>
            <person name="Katzourakis A."/>
            <person name="Burkitt-Gray L."/>
            <person name="Ray D.A."/>
            <person name="Sullivan K.A.M."/>
            <person name="Roscito J.G."/>
            <person name="Kirilenko B.M."/>
            <person name="Davalos L.M."/>
            <person name="Corthals A.P."/>
            <person name="Power M.L."/>
            <person name="Jones G."/>
            <person name="Ransome R.D."/>
            <person name="Dechmann D.K.N."/>
            <person name="Locatelli A.G."/>
            <person name="Puechmaille S.J."/>
            <person name="Fedrigo O."/>
            <person name="Jarvis E.D."/>
            <person name="Hiller M."/>
            <person name="Vernes S.C."/>
            <person name="Myers E.W."/>
            <person name="Teeling E.C."/>
        </authorList>
    </citation>
    <scope>NUCLEOTIDE SEQUENCE [LARGE SCALE GENOMIC DNA]</scope>
    <source>
        <strain evidence="2">Bat1K_MPI-CBG_1</strain>
    </source>
</reference>
<protein>
    <submittedName>
        <fullName evidence="2">DBF4 zinc finger B</fullName>
    </submittedName>
</protein>
<feature type="compositionally biased region" description="Basic and acidic residues" evidence="1">
    <location>
        <begin position="489"/>
        <end position="501"/>
    </location>
</feature>
<dbReference type="EMBL" id="JABVXQ010000008">
    <property type="protein sequence ID" value="KAF6093225.1"/>
    <property type="molecule type" value="Genomic_DNA"/>
</dbReference>
<proteinExistence type="predicted"/>
<feature type="region of interest" description="Disordered" evidence="1">
    <location>
        <begin position="393"/>
        <end position="414"/>
    </location>
</feature>
<evidence type="ECO:0000256" key="1">
    <source>
        <dbReference type="SAM" id="MobiDB-lite"/>
    </source>
</evidence>